<protein>
    <submittedName>
        <fullName evidence="2">Uncharacterized protein</fullName>
    </submittedName>
</protein>
<proteinExistence type="predicted"/>
<organism evidence="2 3">
    <name type="scientific">Brachionus plicatilis</name>
    <name type="common">Marine rotifer</name>
    <name type="synonym">Brachionus muelleri</name>
    <dbReference type="NCBI Taxonomy" id="10195"/>
    <lineage>
        <taxon>Eukaryota</taxon>
        <taxon>Metazoa</taxon>
        <taxon>Spiralia</taxon>
        <taxon>Gnathifera</taxon>
        <taxon>Rotifera</taxon>
        <taxon>Eurotatoria</taxon>
        <taxon>Monogononta</taxon>
        <taxon>Pseudotrocha</taxon>
        <taxon>Ploima</taxon>
        <taxon>Brachionidae</taxon>
        <taxon>Brachionus</taxon>
    </lineage>
</organism>
<keyword evidence="3" id="KW-1185">Reference proteome</keyword>
<gene>
    <name evidence="2" type="ORF">BpHYR1_013038</name>
</gene>
<evidence type="ECO:0000313" key="3">
    <source>
        <dbReference type="Proteomes" id="UP000276133"/>
    </source>
</evidence>
<evidence type="ECO:0000256" key="1">
    <source>
        <dbReference type="SAM" id="Coils"/>
    </source>
</evidence>
<sequence>MITISNVYYLFFVANRPLNVKKLITIKFKSRVLIDLNFINLINILNDQKKFVENLIFGLFKKLNKKNYKFLPEKKNVQYLNVIEKYQKNWSNILPGRLKLRTKGKKNFSLLFIVCSYNDLLAINRNAPLLHCFCREKISFLAMSSYVLDRELLLNSLASARATAQSTTNWIDANSNTALLGATVYQRNTDNEFKRQMADLQDQLKMMKNDIEKKDKLISELSTYREIERLKNTEKEYKITYRISSVVISDLIKKPRPMRILINLIVLNFNSFLADIECILILAKISQAKHKDIVNSRTKQIWKSLKTFFSEAQNWYTNIL</sequence>
<name>A0A3M7SIQ5_BRAPC</name>
<comment type="caution">
    <text evidence="2">The sequence shown here is derived from an EMBL/GenBank/DDBJ whole genome shotgun (WGS) entry which is preliminary data.</text>
</comment>
<accession>A0A3M7SIQ5</accession>
<evidence type="ECO:0000313" key="2">
    <source>
        <dbReference type="EMBL" id="RNA35480.1"/>
    </source>
</evidence>
<keyword evidence="1" id="KW-0175">Coiled coil</keyword>
<dbReference type="Proteomes" id="UP000276133">
    <property type="component" value="Unassembled WGS sequence"/>
</dbReference>
<dbReference type="AlphaFoldDB" id="A0A3M7SIQ5"/>
<feature type="coiled-coil region" evidence="1">
    <location>
        <begin position="190"/>
        <end position="217"/>
    </location>
</feature>
<dbReference type="EMBL" id="REGN01001322">
    <property type="protein sequence ID" value="RNA35480.1"/>
    <property type="molecule type" value="Genomic_DNA"/>
</dbReference>
<reference evidence="2 3" key="1">
    <citation type="journal article" date="2018" name="Sci. Rep.">
        <title>Genomic signatures of local adaptation to the degree of environmental predictability in rotifers.</title>
        <authorList>
            <person name="Franch-Gras L."/>
            <person name="Hahn C."/>
            <person name="Garcia-Roger E.M."/>
            <person name="Carmona M.J."/>
            <person name="Serra M."/>
            <person name="Gomez A."/>
        </authorList>
    </citation>
    <scope>NUCLEOTIDE SEQUENCE [LARGE SCALE GENOMIC DNA]</scope>
    <source>
        <strain evidence="2">HYR1</strain>
    </source>
</reference>